<dbReference type="InterPro" id="IPR039420">
    <property type="entry name" value="WalR-like"/>
</dbReference>
<organism evidence="6 7">
    <name type="scientific">Tianweitania populi</name>
    <dbReference type="NCBI Taxonomy" id="1607949"/>
    <lineage>
        <taxon>Bacteria</taxon>
        <taxon>Pseudomonadati</taxon>
        <taxon>Pseudomonadota</taxon>
        <taxon>Alphaproteobacteria</taxon>
        <taxon>Hyphomicrobiales</taxon>
        <taxon>Phyllobacteriaceae</taxon>
        <taxon>Tianweitania</taxon>
    </lineage>
</organism>
<dbReference type="CDD" id="cd06170">
    <property type="entry name" value="LuxR_C_like"/>
    <property type="match status" value="1"/>
</dbReference>
<comment type="caution">
    <text evidence="6">The sequence shown here is derived from an EMBL/GenBank/DDBJ whole genome shotgun (WGS) entry which is preliminary data.</text>
</comment>
<evidence type="ECO:0000259" key="4">
    <source>
        <dbReference type="PROSITE" id="PS50043"/>
    </source>
</evidence>
<dbReference type="PROSITE" id="PS50110">
    <property type="entry name" value="RESPONSE_REGULATORY"/>
    <property type="match status" value="1"/>
</dbReference>
<proteinExistence type="predicted"/>
<feature type="domain" description="Response regulatory" evidence="5">
    <location>
        <begin position="9"/>
        <end position="125"/>
    </location>
</feature>
<evidence type="ECO:0000256" key="1">
    <source>
        <dbReference type="ARBA" id="ARBA00022553"/>
    </source>
</evidence>
<evidence type="ECO:0000313" key="7">
    <source>
        <dbReference type="Proteomes" id="UP000630142"/>
    </source>
</evidence>
<reference evidence="6" key="2">
    <citation type="submission" date="2020-09" db="EMBL/GenBank/DDBJ databases">
        <authorList>
            <person name="Sun Q."/>
            <person name="Kim S."/>
        </authorList>
    </citation>
    <scope>NUCLEOTIDE SEQUENCE</scope>
    <source>
        <strain evidence="6">KCTC 42249</strain>
    </source>
</reference>
<dbReference type="SMART" id="SM00448">
    <property type="entry name" value="REC"/>
    <property type="match status" value="1"/>
</dbReference>
<dbReference type="RefSeq" id="WP_189506609.1">
    <property type="nucleotide sequence ID" value="NZ_BMZQ01000004.1"/>
</dbReference>
<dbReference type="Pfam" id="PF00196">
    <property type="entry name" value="GerE"/>
    <property type="match status" value="1"/>
</dbReference>
<dbReference type="InterPro" id="IPR058245">
    <property type="entry name" value="NreC/VraR/RcsB-like_REC"/>
</dbReference>
<dbReference type="Pfam" id="PF00072">
    <property type="entry name" value="Response_reg"/>
    <property type="match status" value="1"/>
</dbReference>
<dbReference type="AlphaFoldDB" id="A0A8J3DRG6"/>
<accession>A0A8J3DRG6</accession>
<dbReference type="PANTHER" id="PTHR43214:SF43">
    <property type="entry name" value="TWO-COMPONENT RESPONSE REGULATOR"/>
    <property type="match status" value="1"/>
</dbReference>
<feature type="modified residue" description="4-aspartylphosphate" evidence="3">
    <location>
        <position position="60"/>
    </location>
</feature>
<dbReference type="InterPro" id="IPR001789">
    <property type="entry name" value="Sig_transdc_resp-reg_receiver"/>
</dbReference>
<feature type="domain" description="HTH luxR-type" evidence="4">
    <location>
        <begin position="153"/>
        <end position="218"/>
    </location>
</feature>
<dbReference type="InterPro" id="IPR011006">
    <property type="entry name" value="CheY-like_superfamily"/>
</dbReference>
<dbReference type="InterPro" id="IPR000792">
    <property type="entry name" value="Tscrpt_reg_LuxR_C"/>
</dbReference>
<evidence type="ECO:0000256" key="2">
    <source>
        <dbReference type="ARBA" id="ARBA00023125"/>
    </source>
</evidence>
<evidence type="ECO:0000259" key="5">
    <source>
        <dbReference type="PROSITE" id="PS50110"/>
    </source>
</evidence>
<dbReference type="SUPFAM" id="SSF46894">
    <property type="entry name" value="C-terminal effector domain of the bipartite response regulators"/>
    <property type="match status" value="1"/>
</dbReference>
<dbReference type="GO" id="GO:0003677">
    <property type="term" value="F:DNA binding"/>
    <property type="evidence" value="ECO:0007669"/>
    <property type="project" value="UniProtKB-KW"/>
</dbReference>
<evidence type="ECO:0000256" key="3">
    <source>
        <dbReference type="PROSITE-ProRule" id="PRU00169"/>
    </source>
</evidence>
<keyword evidence="7" id="KW-1185">Reference proteome</keyword>
<dbReference type="GO" id="GO:0006355">
    <property type="term" value="P:regulation of DNA-templated transcription"/>
    <property type="evidence" value="ECO:0007669"/>
    <property type="project" value="InterPro"/>
</dbReference>
<keyword evidence="1 3" id="KW-0597">Phosphoprotein</keyword>
<dbReference type="Proteomes" id="UP000630142">
    <property type="component" value="Unassembled WGS sequence"/>
</dbReference>
<dbReference type="CDD" id="cd17535">
    <property type="entry name" value="REC_NarL-like"/>
    <property type="match status" value="1"/>
</dbReference>
<dbReference type="GO" id="GO:0000160">
    <property type="term" value="P:phosphorelay signal transduction system"/>
    <property type="evidence" value="ECO:0007669"/>
    <property type="project" value="InterPro"/>
</dbReference>
<dbReference type="SUPFAM" id="SSF52172">
    <property type="entry name" value="CheY-like"/>
    <property type="match status" value="1"/>
</dbReference>
<dbReference type="EMBL" id="BMZQ01000004">
    <property type="protein sequence ID" value="GHD21918.1"/>
    <property type="molecule type" value="Genomic_DNA"/>
</dbReference>
<evidence type="ECO:0000313" key="6">
    <source>
        <dbReference type="EMBL" id="GHD21918.1"/>
    </source>
</evidence>
<protein>
    <submittedName>
        <fullName evidence="6">DNA-binding response regulator</fullName>
    </submittedName>
</protein>
<sequence>MEKDAASTGVFIVDDHPSIIAGLSALMASEPDLTLIGSARTADSAATHFADPRASVAILDITLEQDQGLSWIARLMSRFPTVKVLLHSMHTDQETLRNALQMQVGGFILKSSDPRLIVPAIRSVRAGGTYVDPVLLSRTLGRSSANQGIRIAPHPAHPKVSTRELDTLRLTALGYGIKEIAAEFNLSPKSVETYKLRAAEKLGLGTRSAIVRYAIANGWFSALD</sequence>
<dbReference type="SMART" id="SM00421">
    <property type="entry name" value="HTH_LUXR"/>
    <property type="match status" value="1"/>
</dbReference>
<reference evidence="6" key="1">
    <citation type="journal article" date="2014" name="Int. J. Syst. Evol. Microbiol.">
        <title>Complete genome sequence of Corynebacterium casei LMG S-19264T (=DSM 44701T), isolated from a smear-ripened cheese.</title>
        <authorList>
            <consortium name="US DOE Joint Genome Institute (JGI-PGF)"/>
            <person name="Walter F."/>
            <person name="Albersmeier A."/>
            <person name="Kalinowski J."/>
            <person name="Ruckert C."/>
        </authorList>
    </citation>
    <scope>NUCLEOTIDE SEQUENCE</scope>
    <source>
        <strain evidence="6">KCTC 42249</strain>
    </source>
</reference>
<dbReference type="PROSITE" id="PS50043">
    <property type="entry name" value="HTH_LUXR_2"/>
    <property type="match status" value="1"/>
</dbReference>
<dbReference type="InterPro" id="IPR016032">
    <property type="entry name" value="Sig_transdc_resp-reg_C-effctor"/>
</dbReference>
<keyword evidence="2 6" id="KW-0238">DNA-binding</keyword>
<name>A0A8J3DRG6_9HYPH</name>
<dbReference type="PRINTS" id="PR00038">
    <property type="entry name" value="HTHLUXR"/>
</dbReference>
<dbReference type="PANTHER" id="PTHR43214">
    <property type="entry name" value="TWO-COMPONENT RESPONSE REGULATOR"/>
    <property type="match status" value="1"/>
</dbReference>
<dbReference type="Gene3D" id="3.40.50.2300">
    <property type="match status" value="1"/>
</dbReference>
<gene>
    <name evidence="6" type="ORF">GCM10016234_35700</name>
</gene>